<feature type="non-terminal residue" evidence="12">
    <location>
        <position position="1"/>
    </location>
</feature>
<dbReference type="EC" id="2.3.1.225" evidence="10"/>
<dbReference type="GO" id="GO:0016020">
    <property type="term" value="C:membrane"/>
    <property type="evidence" value="ECO:0007669"/>
    <property type="project" value="UniProtKB-SubCell"/>
</dbReference>
<dbReference type="PANTHER" id="PTHR22883">
    <property type="entry name" value="ZINC FINGER DHHC DOMAIN CONTAINING PROTEIN"/>
    <property type="match status" value="1"/>
</dbReference>
<comment type="subcellular location">
    <subcellularLocation>
        <location evidence="1">Membrane</location>
        <topology evidence="1">Multi-pass membrane protein</topology>
    </subcellularLocation>
</comment>
<dbReference type="GO" id="GO:0019706">
    <property type="term" value="F:protein-cysteine S-palmitoyltransferase activity"/>
    <property type="evidence" value="ECO:0007669"/>
    <property type="project" value="UniProtKB-EC"/>
</dbReference>
<evidence type="ECO:0000256" key="8">
    <source>
        <dbReference type="ARBA" id="ARBA00023315"/>
    </source>
</evidence>
<keyword evidence="2 10" id="KW-0808">Transferase</keyword>
<evidence type="ECO:0000256" key="3">
    <source>
        <dbReference type="ARBA" id="ARBA00022692"/>
    </source>
</evidence>
<evidence type="ECO:0000313" key="12">
    <source>
        <dbReference type="EMBL" id="EPZ34150.1"/>
    </source>
</evidence>
<evidence type="ECO:0000259" key="11">
    <source>
        <dbReference type="Pfam" id="PF01529"/>
    </source>
</evidence>
<dbReference type="OrthoDB" id="9909019at2759"/>
<organism evidence="12 14">
    <name type="scientific">Rozella allomycis (strain CSF55)</name>
    <dbReference type="NCBI Taxonomy" id="988480"/>
    <lineage>
        <taxon>Eukaryota</taxon>
        <taxon>Fungi</taxon>
        <taxon>Fungi incertae sedis</taxon>
        <taxon>Cryptomycota</taxon>
        <taxon>Cryptomycota incertae sedis</taxon>
        <taxon>Rozella</taxon>
    </lineage>
</organism>
<dbReference type="GO" id="GO:0005783">
    <property type="term" value="C:endoplasmic reticulum"/>
    <property type="evidence" value="ECO:0007669"/>
    <property type="project" value="TreeGrafter"/>
</dbReference>
<evidence type="ECO:0000313" key="14">
    <source>
        <dbReference type="Proteomes" id="UP000030755"/>
    </source>
</evidence>
<feature type="transmembrane region" description="Helical" evidence="10">
    <location>
        <begin position="37"/>
        <end position="57"/>
    </location>
</feature>
<keyword evidence="5 10" id="KW-0472">Membrane</keyword>
<dbReference type="GO" id="GO:0006612">
    <property type="term" value="P:protein targeting to membrane"/>
    <property type="evidence" value="ECO:0007669"/>
    <property type="project" value="TreeGrafter"/>
</dbReference>
<accession>A0A075AVJ9</accession>
<keyword evidence="7" id="KW-0449">Lipoprotein</keyword>
<evidence type="ECO:0000256" key="9">
    <source>
        <dbReference type="ARBA" id="ARBA00048048"/>
    </source>
</evidence>
<dbReference type="InterPro" id="IPR039859">
    <property type="entry name" value="PFA4/ZDH16/20/ERF2-like"/>
</dbReference>
<reference evidence="13" key="3">
    <citation type="submission" date="2018-08" db="EMBL/GenBank/DDBJ databases">
        <title>Leveraging single-cell genomics to expand the Fungal Tree of Life.</title>
        <authorList>
            <consortium name="DOE Joint Genome Institute"/>
            <person name="Ahrendt S.R."/>
            <person name="Quandt C.A."/>
            <person name="Ciobanu D."/>
            <person name="Clum A."/>
            <person name="Salamov A."/>
            <person name="Andreopoulos B."/>
            <person name="Cheng J.-F."/>
            <person name="Woyke T."/>
            <person name="Pelin A."/>
            <person name="Henrissat B."/>
            <person name="Reynolds N."/>
            <person name="Benny G.L."/>
            <person name="Smith M.E."/>
            <person name="James T.Y."/>
            <person name="Grigoriev I.V."/>
        </authorList>
    </citation>
    <scope>NUCLEOTIDE SEQUENCE</scope>
    <source>
        <strain evidence="13">CSF55</strain>
    </source>
</reference>
<evidence type="ECO:0000256" key="7">
    <source>
        <dbReference type="ARBA" id="ARBA00023288"/>
    </source>
</evidence>
<evidence type="ECO:0000256" key="1">
    <source>
        <dbReference type="ARBA" id="ARBA00004141"/>
    </source>
</evidence>
<dbReference type="Proteomes" id="UP000281549">
    <property type="component" value="Unassembled WGS sequence"/>
</dbReference>
<dbReference type="STRING" id="988480.A0A075AVJ9"/>
<evidence type="ECO:0000256" key="10">
    <source>
        <dbReference type="RuleBase" id="RU079119"/>
    </source>
</evidence>
<feature type="domain" description="Palmitoyltransferase DHHC" evidence="11">
    <location>
        <begin position="1"/>
        <end position="54"/>
    </location>
</feature>
<keyword evidence="14" id="KW-1185">Reference proteome</keyword>
<evidence type="ECO:0000256" key="6">
    <source>
        <dbReference type="ARBA" id="ARBA00023139"/>
    </source>
</evidence>
<name>A0A075AVJ9_ROZAC</name>
<dbReference type="Pfam" id="PF01529">
    <property type="entry name" value="DHHC"/>
    <property type="match status" value="1"/>
</dbReference>
<evidence type="ECO:0000313" key="13">
    <source>
        <dbReference type="EMBL" id="RKP17631.1"/>
    </source>
</evidence>
<dbReference type="EMBL" id="KE560987">
    <property type="protein sequence ID" value="EPZ34150.1"/>
    <property type="molecule type" value="Genomic_DNA"/>
</dbReference>
<dbReference type="HOGENOM" id="CLU_1717680_0_0_1"/>
<keyword evidence="4 10" id="KW-1133">Transmembrane helix</keyword>
<protein>
    <recommendedName>
        <fullName evidence="10">Palmitoyltransferase</fullName>
        <ecNumber evidence="10">2.3.1.225</ecNumber>
    </recommendedName>
</protein>
<comment type="catalytic activity">
    <reaction evidence="9 10">
        <text>L-cysteinyl-[protein] + hexadecanoyl-CoA = S-hexadecanoyl-L-cysteinyl-[protein] + CoA</text>
        <dbReference type="Rhea" id="RHEA:36683"/>
        <dbReference type="Rhea" id="RHEA-COMP:10131"/>
        <dbReference type="Rhea" id="RHEA-COMP:11032"/>
        <dbReference type="ChEBI" id="CHEBI:29950"/>
        <dbReference type="ChEBI" id="CHEBI:57287"/>
        <dbReference type="ChEBI" id="CHEBI:57379"/>
        <dbReference type="ChEBI" id="CHEBI:74151"/>
        <dbReference type="EC" id="2.3.1.225"/>
    </reaction>
</comment>
<evidence type="ECO:0000256" key="5">
    <source>
        <dbReference type="ARBA" id="ARBA00023136"/>
    </source>
</evidence>
<comment type="caution">
    <text evidence="10">Lacks conserved residue(s) required for the propagation of feature annotation.</text>
</comment>
<evidence type="ECO:0000256" key="4">
    <source>
        <dbReference type="ARBA" id="ARBA00022989"/>
    </source>
</evidence>
<reference evidence="12 14" key="1">
    <citation type="journal article" date="2013" name="Curr. Biol.">
        <title>Shared signatures of parasitism and phylogenomics unite Cryptomycota and microsporidia.</title>
        <authorList>
            <person name="James T.Y."/>
            <person name="Pelin A."/>
            <person name="Bonen L."/>
            <person name="Ahrendt S."/>
            <person name="Sain D."/>
            <person name="Corradi N."/>
            <person name="Stajich J.E."/>
        </authorList>
    </citation>
    <scope>NUCLEOTIDE SEQUENCE [LARGE SCALE GENOMIC DNA]</scope>
    <source>
        <strain evidence="12 14">CSF55</strain>
        <strain evidence="12 14">CSF55</strain>
    </source>
</reference>
<dbReference type="GO" id="GO:0005794">
    <property type="term" value="C:Golgi apparatus"/>
    <property type="evidence" value="ECO:0007669"/>
    <property type="project" value="TreeGrafter"/>
</dbReference>
<comment type="similarity">
    <text evidence="10">Belongs to the DHHC palmitoyltransferase family.</text>
</comment>
<keyword evidence="6" id="KW-0564">Palmitate</keyword>
<sequence length="153" mass="18078">RPLRSKHCRYCNKCVARFDHHCPWVFNCVGENNHTDFFMQMVFCFSLQFSMICFGLNTSPWLFASFGWTLINSLWAIILLLKHINQIISNITTNESINYLKMEYFWQDSKGNYYNPFNKGIFNNVIEFFSLKGNRRFYYNRVPITGSGSTMSA</sequence>
<keyword evidence="8 10" id="KW-0012">Acyltransferase</keyword>
<dbReference type="AlphaFoldDB" id="A0A075AVJ9"/>
<gene>
    <name evidence="12" type="ORF">O9G_003749</name>
    <name evidence="13" type="ORF">ROZALSC1DRAFT_30589</name>
</gene>
<proteinExistence type="inferred from homology"/>
<dbReference type="InterPro" id="IPR001594">
    <property type="entry name" value="Palmitoyltrfase_DHHC"/>
</dbReference>
<evidence type="ECO:0000313" key="15">
    <source>
        <dbReference type="Proteomes" id="UP000281549"/>
    </source>
</evidence>
<dbReference type="EMBL" id="ML005742">
    <property type="protein sequence ID" value="RKP17631.1"/>
    <property type="molecule type" value="Genomic_DNA"/>
</dbReference>
<evidence type="ECO:0000256" key="2">
    <source>
        <dbReference type="ARBA" id="ARBA00022679"/>
    </source>
</evidence>
<dbReference type="PROSITE" id="PS50216">
    <property type="entry name" value="DHHC"/>
    <property type="match status" value="1"/>
</dbReference>
<keyword evidence="3 10" id="KW-0812">Transmembrane</keyword>
<reference evidence="15" key="2">
    <citation type="journal article" date="2018" name="Nat. Microbiol.">
        <title>Leveraging single-cell genomics to expand the fungal tree of life.</title>
        <authorList>
            <person name="Ahrendt S.R."/>
            <person name="Quandt C.A."/>
            <person name="Ciobanu D."/>
            <person name="Clum A."/>
            <person name="Salamov A."/>
            <person name="Andreopoulos B."/>
            <person name="Cheng J.F."/>
            <person name="Woyke T."/>
            <person name="Pelin A."/>
            <person name="Henrissat B."/>
            <person name="Reynolds N.K."/>
            <person name="Benny G.L."/>
            <person name="Smith M.E."/>
            <person name="James T.Y."/>
            <person name="Grigoriev I.V."/>
        </authorList>
    </citation>
    <scope>NUCLEOTIDE SEQUENCE [LARGE SCALE GENOMIC DNA]</scope>
    <source>
        <strain evidence="15">CSF55</strain>
    </source>
</reference>
<dbReference type="Proteomes" id="UP000030755">
    <property type="component" value="Unassembled WGS sequence"/>
</dbReference>
<comment type="domain">
    <text evidence="10">The DHHC domain is required for palmitoyltransferase activity.</text>
</comment>